<keyword evidence="1" id="KW-0472">Membrane</keyword>
<dbReference type="AlphaFoldDB" id="A0A6A6US81"/>
<dbReference type="PANTHER" id="PTHR43606">
    <property type="entry name" value="PHOSPHATASE, PUTATIVE (AFU_ORTHOLOGUE AFUA_6G08710)-RELATED"/>
    <property type="match status" value="1"/>
</dbReference>
<proteinExistence type="predicted"/>
<dbReference type="InterPro" id="IPR018946">
    <property type="entry name" value="PhoD-like_MPP"/>
</dbReference>
<keyword evidence="1" id="KW-1133">Transmembrane helix</keyword>
<evidence type="ECO:0000259" key="2">
    <source>
        <dbReference type="Pfam" id="PF09423"/>
    </source>
</evidence>
<keyword evidence="1" id="KW-0812">Transmembrane</keyword>
<dbReference type="InterPro" id="IPR029052">
    <property type="entry name" value="Metallo-depent_PP-like"/>
</dbReference>
<dbReference type="Proteomes" id="UP000799302">
    <property type="component" value="Unassembled WGS sequence"/>
</dbReference>
<dbReference type="Gene3D" id="3.60.21.70">
    <property type="entry name" value="PhoD-like phosphatase"/>
    <property type="match status" value="1"/>
</dbReference>
<organism evidence="3 4">
    <name type="scientific">Microthyrium microscopicum</name>
    <dbReference type="NCBI Taxonomy" id="703497"/>
    <lineage>
        <taxon>Eukaryota</taxon>
        <taxon>Fungi</taxon>
        <taxon>Dikarya</taxon>
        <taxon>Ascomycota</taxon>
        <taxon>Pezizomycotina</taxon>
        <taxon>Dothideomycetes</taxon>
        <taxon>Dothideomycetes incertae sedis</taxon>
        <taxon>Microthyriales</taxon>
        <taxon>Microthyriaceae</taxon>
        <taxon>Microthyrium</taxon>
    </lineage>
</organism>
<gene>
    <name evidence="3" type="ORF">BT63DRAFT_421914</name>
</gene>
<dbReference type="InterPro" id="IPR038607">
    <property type="entry name" value="PhoD-like_sf"/>
</dbReference>
<name>A0A6A6US81_9PEZI</name>
<evidence type="ECO:0000313" key="4">
    <source>
        <dbReference type="Proteomes" id="UP000799302"/>
    </source>
</evidence>
<protein>
    <submittedName>
        <fullName evidence="3">Alkaline phosphatase family protein-like protein</fullName>
    </submittedName>
</protein>
<keyword evidence="4" id="KW-1185">Reference proteome</keyword>
<reference evidence="3" key="1">
    <citation type="journal article" date="2020" name="Stud. Mycol.">
        <title>101 Dothideomycetes genomes: a test case for predicting lifestyles and emergence of pathogens.</title>
        <authorList>
            <person name="Haridas S."/>
            <person name="Albert R."/>
            <person name="Binder M."/>
            <person name="Bloem J."/>
            <person name="Labutti K."/>
            <person name="Salamov A."/>
            <person name="Andreopoulos B."/>
            <person name="Baker S."/>
            <person name="Barry K."/>
            <person name="Bills G."/>
            <person name="Bluhm B."/>
            <person name="Cannon C."/>
            <person name="Castanera R."/>
            <person name="Culley D."/>
            <person name="Daum C."/>
            <person name="Ezra D."/>
            <person name="Gonzalez J."/>
            <person name="Henrissat B."/>
            <person name="Kuo A."/>
            <person name="Liang C."/>
            <person name="Lipzen A."/>
            <person name="Lutzoni F."/>
            <person name="Magnuson J."/>
            <person name="Mondo S."/>
            <person name="Nolan M."/>
            <person name="Ohm R."/>
            <person name="Pangilinan J."/>
            <person name="Park H.-J."/>
            <person name="Ramirez L."/>
            <person name="Alfaro M."/>
            <person name="Sun H."/>
            <person name="Tritt A."/>
            <person name="Yoshinaga Y."/>
            <person name="Zwiers L.-H."/>
            <person name="Turgeon B."/>
            <person name="Goodwin S."/>
            <person name="Spatafora J."/>
            <person name="Crous P."/>
            <person name="Grigoriev I."/>
        </authorList>
    </citation>
    <scope>NUCLEOTIDE SEQUENCE</scope>
    <source>
        <strain evidence="3">CBS 115976</strain>
    </source>
</reference>
<feature type="domain" description="PhoD-like phosphatase metallophosphatase" evidence="2">
    <location>
        <begin position="302"/>
        <end position="572"/>
    </location>
</feature>
<dbReference type="SUPFAM" id="SSF56300">
    <property type="entry name" value="Metallo-dependent phosphatases"/>
    <property type="match status" value="1"/>
</dbReference>
<dbReference type="OrthoDB" id="2100241at2759"/>
<sequence length="603" mass="68351">MPRTSDVVAGVASTLLRLFSYIFLRWVPGHVFPSIILTLSAIYYTAFFRSFLTTSPFEIISDELDIITRETVSQGYESEEDNSLLEGAEEAPLEEIDVTETITLAQKSPHRLKALLLGIPSPVSLLWSMITSGINLALICMTLDMVYRGPLLYEEHDLVFSRVGFVSYDSAKVLVREPRVEQLPLFLSYRLADKAVESSAWLKPDTAWKHSSQINDLSLDTDYTAAVTIPQLSPNTRYQYTWSNNQTGFFRTAPLPGHPTTTNDGTFTFVFTSCLKARVPYNPFDHPLHIQGLKQLGKLVPSLKAQFMLFMGDFIYIDVPHRFGNDIETYRSEYRRVYASPDWQRATAELPWLHVIDDHEIANDWDKNTTGIWSAAVDPWTHYQAAVNPPAVQDGESYFQFTQGPVSVFMLETRRYRTPESNDALDPAKSMLGQTQLEYLLDWIRAEPPAGVKWKVIVSSVPFTKNWRFGDNDTWGKYLAERRIILEAMWAASLAQGVGMTIISGDRHEAAVTRLVDESGTLPGEVSEFAVSPLNMFYTPTYTYKQKDQEDQQINYTPHGNSKFGALEISSQPNSDQSILKFRLFIDGEETYTHMITSPDKAK</sequence>
<accession>A0A6A6US81</accession>
<dbReference type="CDD" id="cd07389">
    <property type="entry name" value="MPP_PhoD"/>
    <property type="match status" value="1"/>
</dbReference>
<feature type="transmembrane region" description="Helical" evidence="1">
    <location>
        <begin position="30"/>
        <end position="52"/>
    </location>
</feature>
<dbReference type="InterPro" id="IPR052900">
    <property type="entry name" value="Phospholipid_Metab_Enz"/>
</dbReference>
<evidence type="ECO:0000313" key="3">
    <source>
        <dbReference type="EMBL" id="KAF2673784.1"/>
    </source>
</evidence>
<dbReference type="PANTHER" id="PTHR43606:SF2">
    <property type="entry name" value="ALKALINE PHOSPHATASE FAMILY PROTEIN (AFU_ORTHOLOGUE AFUA_5G03860)"/>
    <property type="match status" value="1"/>
</dbReference>
<evidence type="ECO:0000256" key="1">
    <source>
        <dbReference type="SAM" id="Phobius"/>
    </source>
</evidence>
<dbReference type="EMBL" id="MU004231">
    <property type="protein sequence ID" value="KAF2673784.1"/>
    <property type="molecule type" value="Genomic_DNA"/>
</dbReference>
<dbReference type="Pfam" id="PF09423">
    <property type="entry name" value="PhoD"/>
    <property type="match status" value="1"/>
</dbReference>